<feature type="transmembrane region" description="Helical" evidence="2">
    <location>
        <begin position="91"/>
        <end position="111"/>
    </location>
</feature>
<feature type="transmembrane region" description="Helical" evidence="2">
    <location>
        <begin position="26"/>
        <end position="51"/>
    </location>
</feature>
<accession>A0AAJ1PSU5</accession>
<reference evidence="3" key="1">
    <citation type="submission" date="2023-05" db="EMBL/GenBank/DDBJ databases">
        <title>Mycoplasma phocimorsus sp. nov., isolated from Scandinavian patients with seal finger or septic arthritis after contact with seals.</title>
        <authorList>
            <person name="Skafte-Holm A."/>
            <person name="Pedersen T.R."/>
            <person name="Froelund M."/>
            <person name="Stegger M."/>
            <person name="Qvortrup K."/>
            <person name="Michaels D.L."/>
            <person name="Brown D.R."/>
            <person name="Jensen J.S."/>
        </authorList>
    </citation>
    <scope>NUCLEOTIDE SEQUENCE</scope>
    <source>
        <strain evidence="3">M5725</strain>
    </source>
</reference>
<evidence type="ECO:0000256" key="2">
    <source>
        <dbReference type="SAM" id="Phobius"/>
    </source>
</evidence>
<dbReference type="RefSeq" id="WP_283827295.1">
    <property type="nucleotide sequence ID" value="NZ_JASDDP010000019.1"/>
</dbReference>
<gene>
    <name evidence="3" type="ORF">QLQ80_02175</name>
</gene>
<evidence type="ECO:0000313" key="4">
    <source>
        <dbReference type="Proteomes" id="UP001224428"/>
    </source>
</evidence>
<feature type="region of interest" description="Disordered" evidence="1">
    <location>
        <begin position="223"/>
        <end position="247"/>
    </location>
</feature>
<proteinExistence type="predicted"/>
<evidence type="ECO:0000313" key="3">
    <source>
        <dbReference type="EMBL" id="MDJ1645879.1"/>
    </source>
</evidence>
<keyword evidence="2" id="KW-0472">Membrane</keyword>
<dbReference type="Proteomes" id="UP001224428">
    <property type="component" value="Unassembled WGS sequence"/>
</dbReference>
<protein>
    <recommendedName>
        <fullName evidence="5">Rho termination factor N-terminal domain-containing protein</fullName>
    </recommendedName>
</protein>
<comment type="caution">
    <text evidence="3">The sequence shown here is derived from an EMBL/GenBank/DDBJ whole genome shotgun (WGS) entry which is preliminary data.</text>
</comment>
<evidence type="ECO:0008006" key="5">
    <source>
        <dbReference type="Google" id="ProtNLM"/>
    </source>
</evidence>
<feature type="transmembrane region" description="Helical" evidence="2">
    <location>
        <begin position="123"/>
        <end position="147"/>
    </location>
</feature>
<name>A0AAJ1PSU5_9MOLU</name>
<dbReference type="EMBL" id="JASDDP010000019">
    <property type="protein sequence ID" value="MDJ1645879.1"/>
    <property type="molecule type" value="Genomic_DNA"/>
</dbReference>
<organism evidence="3 4">
    <name type="scientific">Mycoplasma phocimorsus</name>
    <dbReference type="NCBI Taxonomy" id="3045839"/>
    <lineage>
        <taxon>Bacteria</taxon>
        <taxon>Bacillati</taxon>
        <taxon>Mycoplasmatota</taxon>
        <taxon>Mollicutes</taxon>
        <taxon>Mycoplasmataceae</taxon>
        <taxon>Mycoplasma</taxon>
    </lineage>
</organism>
<dbReference type="AlphaFoldDB" id="A0AAJ1PSU5"/>
<sequence>MKNINLKNIKNVQQLWNENHINFRKWMYAAISSIIFLSFLFLIQLLINIIFKDLIINTIQKNAEEIINNNAKQGSIPTNELILVKLLVQPLLLSIISIWTAVLFVLSFISGEKNKTYEKISGGVNLFTLIMTFFSIYQIIFSSVILISNSSSNNSSILLIIQTPTYIVYLTTPFLWGFVIRNITIIKRSFISVRNIEQMQQLMKDENIKKIFNMFNINIDENTKNDVSDESKDSTQNSSQNHKTEEVKKVDPILNKLETLTDEQLASMAEKLNIYDFANLSREELIKKIYENIKK</sequence>
<feature type="transmembrane region" description="Helical" evidence="2">
    <location>
        <begin position="159"/>
        <end position="180"/>
    </location>
</feature>
<keyword evidence="2" id="KW-0812">Transmembrane</keyword>
<evidence type="ECO:0000256" key="1">
    <source>
        <dbReference type="SAM" id="MobiDB-lite"/>
    </source>
</evidence>
<feature type="compositionally biased region" description="Basic and acidic residues" evidence="1">
    <location>
        <begin position="223"/>
        <end position="233"/>
    </location>
</feature>
<keyword evidence="2" id="KW-1133">Transmembrane helix</keyword>
<keyword evidence="4" id="KW-1185">Reference proteome</keyword>